<organism evidence="9 10">
    <name type="scientific">Pycnococcus provasolii</name>
    <dbReference type="NCBI Taxonomy" id="41880"/>
    <lineage>
        <taxon>Eukaryota</taxon>
        <taxon>Viridiplantae</taxon>
        <taxon>Chlorophyta</taxon>
        <taxon>Pseudoscourfieldiophyceae</taxon>
        <taxon>Pseudoscourfieldiales</taxon>
        <taxon>Pycnococcaceae</taxon>
        <taxon>Pycnococcus</taxon>
    </lineage>
</organism>
<dbReference type="PANTHER" id="PTHR33281:SF20">
    <property type="match status" value="1"/>
</dbReference>
<dbReference type="Proteomes" id="UP000660262">
    <property type="component" value="Unassembled WGS sequence"/>
</dbReference>
<feature type="region of interest" description="Disordered" evidence="7">
    <location>
        <begin position="117"/>
        <end position="136"/>
    </location>
</feature>
<dbReference type="PANTHER" id="PTHR33281">
    <property type="entry name" value="UPF0187 PROTEIN YNEE"/>
    <property type="match status" value="1"/>
</dbReference>
<feature type="region of interest" description="Disordered" evidence="7">
    <location>
        <begin position="239"/>
        <end position="262"/>
    </location>
</feature>
<evidence type="ECO:0000256" key="2">
    <source>
        <dbReference type="ARBA" id="ARBA00022448"/>
    </source>
</evidence>
<feature type="compositionally biased region" description="Basic and acidic residues" evidence="7">
    <location>
        <begin position="292"/>
        <end position="303"/>
    </location>
</feature>
<comment type="caution">
    <text evidence="9">The sequence shown here is derived from an EMBL/GenBank/DDBJ whole genome shotgun (WGS) entry which is preliminary data.</text>
</comment>
<evidence type="ECO:0000256" key="6">
    <source>
        <dbReference type="ARBA" id="ARBA00023136"/>
    </source>
</evidence>
<evidence type="ECO:0000256" key="7">
    <source>
        <dbReference type="SAM" id="MobiDB-lite"/>
    </source>
</evidence>
<protein>
    <submittedName>
        <fullName evidence="9">Zinc finger, RAN-binding domain-containing protein</fullName>
    </submittedName>
</protein>
<sequence>MIVYNKDWWGLPLLCRLYGSAMTRTLPFAIISMLGTIWIQLDKNDYFPGWRHPYPYTLFAFIVGFAVVFRTNFAITRYWEGRTQIQVMSSSLAACAMQLLSWDNVQSAGYRRYHHRGEEKAEDNNDHNNDDDSNDVEEAAASREVAWFRQSLVHLLSLAHALALQNVRADRAMSNLVPFYLRRPRDGKHKHASVKTGTANDDFFLAQMRADILHPPTPRATSYPTDADENVDDGLEGIVEDEEDDDDSGGGGGGDYNNDNNIYEDGVEAALVAHAVAQQRRDDPELGLPTKPKPEETEREHDVGNSNNNVDEDDRGDRAVVFSTVALRGSTGVLPSSPSEPALSDGVLTPSSSSRRMTASSDGDIVKRTTTTTTTTEAEVGDDEMAALPMLPNHSTTTTAADVGGGASSSSASTSYTPPRNRIHHRQTKKTSLQQKPQEEKHVQAQSDIGGSKHSVHLHERPEHVKSRVRGWWRGMFKLPCNIEAVTRYNAAFPLPVIAGLSSRERMLLKTVRIERSHVVMTLIHNLIAERVESGGLVRAPAPILTRSYQSLERATEAYMMARKLSDTPFPFPHSQLITGLLVIHACLTPIMVAAFCSDVVLAPFLTLVAVWAYWTLNEVARELEDPFIFDPNNLPLAKLQSEFNLRLLAISGTVSLLASSSYGWHDLLPGGTSSRDEAVVGTEYGNLEMALFGDGVPANRSSASARATSGRRAAGRFTSRELTKLKMPSQSYRRSVDIGDTVYADLDAGEERQSIESESPFGFLRRQSLRTQHFA</sequence>
<dbReference type="InterPro" id="IPR044669">
    <property type="entry name" value="YneE/VCCN1/2-like"/>
</dbReference>
<keyword evidence="4 8" id="KW-1133">Transmembrane helix</keyword>
<evidence type="ECO:0000256" key="5">
    <source>
        <dbReference type="ARBA" id="ARBA00023065"/>
    </source>
</evidence>
<dbReference type="Pfam" id="PF25539">
    <property type="entry name" value="Bestrophin_2"/>
    <property type="match status" value="1"/>
</dbReference>
<keyword evidence="3 8" id="KW-0812">Transmembrane</keyword>
<dbReference type="AlphaFoldDB" id="A0A830HMP5"/>
<dbReference type="OrthoDB" id="1368at2759"/>
<feature type="region of interest" description="Disordered" evidence="7">
    <location>
        <begin position="278"/>
        <end position="317"/>
    </location>
</feature>
<accession>A0A830HMP5</accession>
<reference evidence="9" key="1">
    <citation type="submission" date="2020-10" db="EMBL/GenBank/DDBJ databases">
        <title>Unveiling of a novel bifunctional photoreceptor, Dualchrome1, isolated from a cosmopolitan green alga.</title>
        <authorList>
            <person name="Suzuki S."/>
            <person name="Kawachi M."/>
        </authorList>
    </citation>
    <scope>NUCLEOTIDE SEQUENCE</scope>
    <source>
        <strain evidence="9">NIES 2893</strain>
    </source>
</reference>
<dbReference type="GO" id="GO:0016020">
    <property type="term" value="C:membrane"/>
    <property type="evidence" value="ECO:0007669"/>
    <property type="project" value="UniProtKB-SubCell"/>
</dbReference>
<feature type="compositionally biased region" description="Basic and acidic residues" evidence="7">
    <location>
        <begin position="117"/>
        <end position="130"/>
    </location>
</feature>
<gene>
    <name evidence="9" type="ORF">PPROV_000690400</name>
</gene>
<feature type="compositionally biased region" description="Low complexity" evidence="7">
    <location>
        <begin position="351"/>
        <end position="361"/>
    </location>
</feature>
<evidence type="ECO:0000256" key="1">
    <source>
        <dbReference type="ARBA" id="ARBA00004141"/>
    </source>
</evidence>
<feature type="region of interest" description="Disordered" evidence="7">
    <location>
        <begin position="330"/>
        <end position="464"/>
    </location>
</feature>
<evidence type="ECO:0000256" key="4">
    <source>
        <dbReference type="ARBA" id="ARBA00022989"/>
    </source>
</evidence>
<feature type="compositionally biased region" description="Acidic residues" evidence="7">
    <location>
        <begin position="239"/>
        <end position="248"/>
    </location>
</feature>
<name>A0A830HMP5_9CHLO</name>
<comment type="subcellular location">
    <subcellularLocation>
        <location evidence="1">Membrane</location>
        <topology evidence="1">Multi-pass membrane protein</topology>
    </subcellularLocation>
</comment>
<feature type="transmembrane region" description="Helical" evidence="8">
    <location>
        <begin position="21"/>
        <end position="41"/>
    </location>
</feature>
<keyword evidence="5" id="KW-0406">Ion transport</keyword>
<keyword evidence="6 8" id="KW-0472">Membrane</keyword>
<evidence type="ECO:0000313" key="9">
    <source>
        <dbReference type="EMBL" id="GHP08162.1"/>
    </source>
</evidence>
<dbReference type="EMBL" id="BNJQ01000019">
    <property type="protein sequence ID" value="GHP08162.1"/>
    <property type="molecule type" value="Genomic_DNA"/>
</dbReference>
<feature type="compositionally biased region" description="Low complexity" evidence="7">
    <location>
        <begin position="395"/>
        <end position="417"/>
    </location>
</feature>
<proteinExistence type="predicted"/>
<evidence type="ECO:0000256" key="8">
    <source>
        <dbReference type="SAM" id="Phobius"/>
    </source>
</evidence>
<evidence type="ECO:0000256" key="3">
    <source>
        <dbReference type="ARBA" id="ARBA00022692"/>
    </source>
</evidence>
<keyword evidence="2" id="KW-0813">Transport</keyword>
<feature type="transmembrane region" description="Helical" evidence="8">
    <location>
        <begin position="53"/>
        <end position="73"/>
    </location>
</feature>
<keyword evidence="10" id="KW-1185">Reference proteome</keyword>
<evidence type="ECO:0000313" key="10">
    <source>
        <dbReference type="Proteomes" id="UP000660262"/>
    </source>
</evidence>
<dbReference type="GO" id="GO:0005254">
    <property type="term" value="F:chloride channel activity"/>
    <property type="evidence" value="ECO:0007669"/>
    <property type="project" value="InterPro"/>
</dbReference>